<dbReference type="Gene3D" id="3.60.10.10">
    <property type="entry name" value="Endonuclease/exonuclease/phosphatase"/>
    <property type="match status" value="1"/>
</dbReference>
<dbReference type="AlphaFoldDB" id="A0AAD1QXY8"/>
<gene>
    <name evidence="1" type="ORF">PECUL_23A016028</name>
</gene>
<reference evidence="1" key="1">
    <citation type="submission" date="2022-03" db="EMBL/GenBank/DDBJ databases">
        <authorList>
            <person name="Alioto T."/>
            <person name="Alioto T."/>
            <person name="Gomez Garrido J."/>
        </authorList>
    </citation>
    <scope>NUCLEOTIDE SEQUENCE</scope>
</reference>
<dbReference type="SUPFAM" id="SSF56219">
    <property type="entry name" value="DNase I-like"/>
    <property type="match status" value="1"/>
</dbReference>
<name>A0AAD1QXY8_PELCU</name>
<organism evidence="1 2">
    <name type="scientific">Pelobates cultripes</name>
    <name type="common">Western spadefoot toad</name>
    <dbReference type="NCBI Taxonomy" id="61616"/>
    <lineage>
        <taxon>Eukaryota</taxon>
        <taxon>Metazoa</taxon>
        <taxon>Chordata</taxon>
        <taxon>Craniata</taxon>
        <taxon>Vertebrata</taxon>
        <taxon>Euteleostomi</taxon>
        <taxon>Amphibia</taxon>
        <taxon>Batrachia</taxon>
        <taxon>Anura</taxon>
        <taxon>Pelobatoidea</taxon>
        <taxon>Pelobatidae</taxon>
        <taxon>Pelobates</taxon>
    </lineage>
</organism>
<evidence type="ECO:0000313" key="2">
    <source>
        <dbReference type="Proteomes" id="UP001295444"/>
    </source>
</evidence>
<sequence>MSYSASNPESKTKGVTILFSADTPFHMEGELPDPSGRYLFLKGTIHNTQFTFANLYLPNKGQKPFLKKTLALLDSFNEGKLILGGDFNTLEPRLDTSTGHSTLPGHVLQSMKATLHEVRLLACPTPLGERLYVLLPSS</sequence>
<dbReference type="EMBL" id="OW240912">
    <property type="protein sequence ID" value="CAH2219822.1"/>
    <property type="molecule type" value="Genomic_DNA"/>
</dbReference>
<dbReference type="InterPro" id="IPR036691">
    <property type="entry name" value="Endo/exonu/phosph_ase_sf"/>
</dbReference>
<dbReference type="Proteomes" id="UP001295444">
    <property type="component" value="Chromosome 01"/>
</dbReference>
<proteinExistence type="predicted"/>
<keyword evidence="2" id="KW-1185">Reference proteome</keyword>
<evidence type="ECO:0000313" key="1">
    <source>
        <dbReference type="EMBL" id="CAH2219822.1"/>
    </source>
</evidence>
<accession>A0AAD1QXY8</accession>
<evidence type="ECO:0008006" key="3">
    <source>
        <dbReference type="Google" id="ProtNLM"/>
    </source>
</evidence>
<protein>
    <recommendedName>
        <fullName evidence="3">Endonuclease/exonuclease/phosphatase domain-containing protein</fullName>
    </recommendedName>
</protein>